<proteinExistence type="predicted"/>
<dbReference type="AlphaFoldDB" id="B0D1L9"/>
<accession>B0D1L9</accession>
<protein>
    <submittedName>
        <fullName evidence="1">Predicted protein</fullName>
    </submittedName>
</protein>
<sequence>MSFFWNNSMTLTYHQVEQALSVKRAGLDTGAACQHNTENKHNFVETFELWIGLKNYDPKRD</sequence>
<dbReference type="EMBL" id="DS547095">
    <property type="protein sequence ID" value="EDR11663.1"/>
    <property type="molecule type" value="Genomic_DNA"/>
</dbReference>
<dbReference type="GeneID" id="6073053"/>
<dbReference type="OrthoDB" id="2449818at2759"/>
<keyword evidence="2" id="KW-1185">Reference proteome</keyword>
<name>B0D1L9_LACBS</name>
<gene>
    <name evidence="1" type="ORF">LACBIDRAFT_314110</name>
</gene>
<dbReference type="InParanoid" id="B0D1L9"/>
<dbReference type="Proteomes" id="UP000001194">
    <property type="component" value="Unassembled WGS sequence"/>
</dbReference>
<dbReference type="KEGG" id="lbc:LACBIDRAFT_314110"/>
<evidence type="ECO:0000313" key="2">
    <source>
        <dbReference type="Proteomes" id="UP000001194"/>
    </source>
</evidence>
<dbReference type="HOGENOM" id="CLU_2923002_0_0_1"/>
<evidence type="ECO:0000313" key="1">
    <source>
        <dbReference type="EMBL" id="EDR11663.1"/>
    </source>
</evidence>
<dbReference type="RefSeq" id="XP_001877560.1">
    <property type="nucleotide sequence ID" value="XM_001877525.1"/>
</dbReference>
<reference evidence="1 2" key="1">
    <citation type="journal article" date="2008" name="Nature">
        <title>The genome of Laccaria bicolor provides insights into mycorrhizal symbiosis.</title>
        <authorList>
            <person name="Martin F."/>
            <person name="Aerts A."/>
            <person name="Ahren D."/>
            <person name="Brun A."/>
            <person name="Danchin E.G.J."/>
            <person name="Duchaussoy F."/>
            <person name="Gibon J."/>
            <person name="Kohler A."/>
            <person name="Lindquist E."/>
            <person name="Pereda V."/>
            <person name="Salamov A."/>
            <person name="Shapiro H.J."/>
            <person name="Wuyts J."/>
            <person name="Blaudez D."/>
            <person name="Buee M."/>
            <person name="Brokstein P."/>
            <person name="Canbaeck B."/>
            <person name="Cohen D."/>
            <person name="Courty P.E."/>
            <person name="Coutinho P.M."/>
            <person name="Delaruelle C."/>
            <person name="Detter J.C."/>
            <person name="Deveau A."/>
            <person name="DiFazio S."/>
            <person name="Duplessis S."/>
            <person name="Fraissinet-Tachet L."/>
            <person name="Lucic E."/>
            <person name="Frey-Klett P."/>
            <person name="Fourrey C."/>
            <person name="Feussner I."/>
            <person name="Gay G."/>
            <person name="Grimwood J."/>
            <person name="Hoegger P.J."/>
            <person name="Jain P."/>
            <person name="Kilaru S."/>
            <person name="Labbe J."/>
            <person name="Lin Y.C."/>
            <person name="Legue V."/>
            <person name="Le Tacon F."/>
            <person name="Marmeisse R."/>
            <person name="Melayah D."/>
            <person name="Montanini B."/>
            <person name="Muratet M."/>
            <person name="Nehls U."/>
            <person name="Niculita-Hirzel H."/>
            <person name="Oudot-Le Secq M.P."/>
            <person name="Peter M."/>
            <person name="Quesneville H."/>
            <person name="Rajashekar B."/>
            <person name="Reich M."/>
            <person name="Rouhier N."/>
            <person name="Schmutz J."/>
            <person name="Yin T."/>
            <person name="Chalot M."/>
            <person name="Henrissat B."/>
            <person name="Kuees U."/>
            <person name="Lucas S."/>
            <person name="Van de Peer Y."/>
            <person name="Podila G.K."/>
            <person name="Polle A."/>
            <person name="Pukkila P.J."/>
            <person name="Richardson P.M."/>
            <person name="Rouze P."/>
            <person name="Sanders I.R."/>
            <person name="Stajich J.E."/>
            <person name="Tunlid A."/>
            <person name="Tuskan G."/>
            <person name="Grigoriev I.V."/>
        </authorList>
    </citation>
    <scope>NUCLEOTIDE SEQUENCE [LARGE SCALE GENOMIC DNA]</scope>
    <source>
        <strain evidence="2">S238N-H82 / ATCC MYA-4686</strain>
    </source>
</reference>
<dbReference type="Gene3D" id="3.30.190.20">
    <property type="match status" value="1"/>
</dbReference>
<organism evidence="2">
    <name type="scientific">Laccaria bicolor (strain S238N-H82 / ATCC MYA-4686)</name>
    <name type="common">Bicoloured deceiver</name>
    <name type="synonym">Laccaria laccata var. bicolor</name>
    <dbReference type="NCBI Taxonomy" id="486041"/>
    <lineage>
        <taxon>Eukaryota</taxon>
        <taxon>Fungi</taxon>
        <taxon>Dikarya</taxon>
        <taxon>Basidiomycota</taxon>
        <taxon>Agaricomycotina</taxon>
        <taxon>Agaricomycetes</taxon>
        <taxon>Agaricomycetidae</taxon>
        <taxon>Agaricales</taxon>
        <taxon>Agaricineae</taxon>
        <taxon>Hydnangiaceae</taxon>
        <taxon>Laccaria</taxon>
    </lineage>
</organism>